<comment type="caution">
    <text evidence="1">The sequence shown here is derived from an EMBL/GenBank/DDBJ whole genome shotgun (WGS) entry which is preliminary data.</text>
</comment>
<sequence>MDSDWQSYKRLRNMVTIAVRNEKKAYFKHSIKYKNSKGMWSELKSLMGGTEVALCDDIVGSKWNVNEINKHFIDSIPKLLVDSDTEMFYKHNLKSTVKSISTFKPVSETEILQIISSIKSKAIGADGISILTVKLCIPFLLSHITHIRIFFWRTQCFLTAGKKPMFHQYQKKPNIENSDDLRPKYKQYKIIQYSNISGIVGSLCCKEKEKACLYRECGLCKSKKIFFEDHGDTEWDSIIHHFEWKTLTEERIKNGKTNLVSDEVVNDLYTRDFVLARFSSNKNSVTHYIGQVSNKYGDGDYEVKFLRKTAKGKCVFPNAEDVASVNDKDIIQVLTDFETHRGI</sequence>
<dbReference type="AlphaFoldDB" id="A0AAW1VAA5"/>
<proteinExistence type="predicted"/>
<name>A0AAW1VAA5_9CUCU</name>
<organism evidence="1 2">
    <name type="scientific">Henosepilachna vigintioctopunctata</name>
    <dbReference type="NCBI Taxonomy" id="420089"/>
    <lineage>
        <taxon>Eukaryota</taxon>
        <taxon>Metazoa</taxon>
        <taxon>Ecdysozoa</taxon>
        <taxon>Arthropoda</taxon>
        <taxon>Hexapoda</taxon>
        <taxon>Insecta</taxon>
        <taxon>Pterygota</taxon>
        <taxon>Neoptera</taxon>
        <taxon>Endopterygota</taxon>
        <taxon>Coleoptera</taxon>
        <taxon>Polyphaga</taxon>
        <taxon>Cucujiformia</taxon>
        <taxon>Coccinelloidea</taxon>
        <taxon>Coccinellidae</taxon>
        <taxon>Epilachninae</taxon>
        <taxon>Epilachnini</taxon>
        <taxon>Henosepilachna</taxon>
    </lineage>
</organism>
<reference evidence="1 2" key="1">
    <citation type="submission" date="2023-03" db="EMBL/GenBank/DDBJ databases">
        <title>Genome insight into feeding habits of ladybird beetles.</title>
        <authorList>
            <person name="Li H.-S."/>
            <person name="Huang Y.-H."/>
            <person name="Pang H."/>
        </authorList>
    </citation>
    <scope>NUCLEOTIDE SEQUENCE [LARGE SCALE GENOMIC DNA]</scope>
    <source>
        <strain evidence="1">SYSU_2023b</strain>
        <tissue evidence="1">Whole body</tissue>
    </source>
</reference>
<protein>
    <submittedName>
        <fullName evidence="1">Uncharacterized protein</fullName>
    </submittedName>
</protein>
<evidence type="ECO:0000313" key="1">
    <source>
        <dbReference type="EMBL" id="KAK9888965.1"/>
    </source>
</evidence>
<gene>
    <name evidence="1" type="ORF">WA026_004249</name>
</gene>
<evidence type="ECO:0000313" key="2">
    <source>
        <dbReference type="Proteomes" id="UP001431783"/>
    </source>
</evidence>
<keyword evidence="2" id="KW-1185">Reference proteome</keyword>
<dbReference type="EMBL" id="JARQZJ010000122">
    <property type="protein sequence ID" value="KAK9888965.1"/>
    <property type="molecule type" value="Genomic_DNA"/>
</dbReference>
<accession>A0AAW1VAA5</accession>
<dbReference type="Proteomes" id="UP001431783">
    <property type="component" value="Unassembled WGS sequence"/>
</dbReference>